<organism evidence="1 2">
    <name type="scientific">Linnemannia hyalina</name>
    <dbReference type="NCBI Taxonomy" id="64524"/>
    <lineage>
        <taxon>Eukaryota</taxon>
        <taxon>Fungi</taxon>
        <taxon>Fungi incertae sedis</taxon>
        <taxon>Mucoromycota</taxon>
        <taxon>Mortierellomycotina</taxon>
        <taxon>Mortierellomycetes</taxon>
        <taxon>Mortierellales</taxon>
        <taxon>Mortierellaceae</taxon>
        <taxon>Linnemannia</taxon>
    </lineage>
</organism>
<comment type="caution">
    <text evidence="1">The sequence shown here is derived from an EMBL/GenBank/DDBJ whole genome shotgun (WGS) entry which is preliminary data.</text>
</comment>
<proteinExistence type="predicted"/>
<dbReference type="AlphaFoldDB" id="A0A9P7XLK0"/>
<name>A0A9P7XLK0_9FUNG</name>
<accession>A0A9P7XLK0</accession>
<evidence type="ECO:0000313" key="2">
    <source>
        <dbReference type="Proteomes" id="UP000707451"/>
    </source>
</evidence>
<gene>
    <name evidence="1" type="ORF">KI688_005039</name>
</gene>
<sequence>MGAELDEKPTEEFCRATHECMWAILTAYRQVDFSLPRGSSESWFNHRLWWFLTRTEPGEIVPQASQHHRNDGRALDLKQVTGLKADGLVYGTAKGLEYCVLEMAKKDQGQFTTKALKDTRKLAKMMKDIGDEIRKLAMVNFRDCLVVYGMRIAGPTATFLYSAPEARAYLASGFVDGCDHGKVIAGRPGRVLAMRKAIVAIAGRVLDWTALPLDGSAPEDSDNGNWIAATLISPPYTSTSQPTTSIEDIPPLVLDATTNSLSL</sequence>
<keyword evidence="2" id="KW-1185">Reference proteome</keyword>
<protein>
    <submittedName>
        <fullName evidence="1">Uncharacterized protein</fullName>
    </submittedName>
</protein>
<dbReference type="EMBL" id="JAHRHY010000018">
    <property type="protein sequence ID" value="KAG9062733.1"/>
    <property type="molecule type" value="Genomic_DNA"/>
</dbReference>
<dbReference type="Proteomes" id="UP000707451">
    <property type="component" value="Unassembled WGS sequence"/>
</dbReference>
<reference evidence="1" key="1">
    <citation type="submission" date="2021-06" db="EMBL/GenBank/DDBJ databases">
        <title>Genome Sequence of Mortierella hyaline Strain SCG-10, a Cold-Adapted, Nitrate-Reducing Fungus Isolated from Soil in Minnesota, USA.</title>
        <authorList>
            <person name="Aldossari N."/>
        </authorList>
    </citation>
    <scope>NUCLEOTIDE SEQUENCE</scope>
    <source>
        <strain evidence="1">SCG-10</strain>
    </source>
</reference>
<evidence type="ECO:0000313" key="1">
    <source>
        <dbReference type="EMBL" id="KAG9062733.1"/>
    </source>
</evidence>
<dbReference type="OrthoDB" id="2447334at2759"/>